<keyword evidence="2" id="KW-0548">Nucleotidyltransferase</keyword>
<dbReference type="Gene3D" id="3.30.420.10">
    <property type="entry name" value="Ribonuclease H-like superfamily/Ribonuclease H"/>
    <property type="match status" value="1"/>
</dbReference>
<dbReference type="PANTHER" id="PTHR33116">
    <property type="entry name" value="REVERSE TRANSCRIPTASE ZINC-BINDING DOMAIN-CONTAINING PROTEIN-RELATED-RELATED"/>
    <property type="match status" value="1"/>
</dbReference>
<dbReference type="GO" id="GO:0003676">
    <property type="term" value="F:nucleic acid binding"/>
    <property type="evidence" value="ECO:0007669"/>
    <property type="project" value="InterPro"/>
</dbReference>
<organism evidence="2 3">
    <name type="scientific">Rhynchospora pubera</name>
    <dbReference type="NCBI Taxonomy" id="906938"/>
    <lineage>
        <taxon>Eukaryota</taxon>
        <taxon>Viridiplantae</taxon>
        <taxon>Streptophyta</taxon>
        <taxon>Embryophyta</taxon>
        <taxon>Tracheophyta</taxon>
        <taxon>Spermatophyta</taxon>
        <taxon>Magnoliopsida</taxon>
        <taxon>Liliopsida</taxon>
        <taxon>Poales</taxon>
        <taxon>Cyperaceae</taxon>
        <taxon>Cyperoideae</taxon>
        <taxon>Rhynchosporeae</taxon>
        <taxon>Rhynchospora</taxon>
    </lineage>
</organism>
<dbReference type="InterPro" id="IPR000477">
    <property type="entry name" value="RT_dom"/>
</dbReference>
<evidence type="ECO:0000313" key="2">
    <source>
        <dbReference type="EMBL" id="KAJ4769517.1"/>
    </source>
</evidence>
<dbReference type="InterPro" id="IPR002156">
    <property type="entry name" value="RNaseH_domain"/>
</dbReference>
<comment type="caution">
    <text evidence="2">The sequence shown here is derived from an EMBL/GenBank/DDBJ whole genome shotgun (WGS) entry which is preliminary data.</text>
</comment>
<dbReference type="SUPFAM" id="SSF56672">
    <property type="entry name" value="DNA/RNA polymerases"/>
    <property type="match status" value="1"/>
</dbReference>
<dbReference type="GO" id="GO:0004523">
    <property type="term" value="F:RNA-DNA hybrid ribonuclease activity"/>
    <property type="evidence" value="ECO:0007669"/>
    <property type="project" value="InterPro"/>
</dbReference>
<evidence type="ECO:0000259" key="1">
    <source>
        <dbReference type="PROSITE" id="PS50878"/>
    </source>
</evidence>
<accession>A0AAV8DTF1</accession>
<feature type="domain" description="Reverse transcriptase" evidence="1">
    <location>
        <begin position="1"/>
        <end position="202"/>
    </location>
</feature>
<sequence length="797" mass="90112">MREVMHSFASTNMSRDSFAFKCDLSKAFDRMEWSFVLKVLAMYGFPHDYIHWIRCCISSARFHILFNGRADGFITPKRGLRQGCALSPYLFILCMDVLSRRLSYLACRGTLHGVKLMTGAPVLTSIMYADDLIIYGQGSVQEAIQIQHCLNEFCNWSGQKIGHEKSFIWFSKSTNSQSRQAISSMLQAQTGNSQHNYLGVPILASRPSHFTYLIDKVQNRLQGWKARLLSQAGKVTLIKSVIEPLVLYSMVGGPIPSTVLEKINSLVRGFFWHSGESKRMHLLNWKILTMPKKSGGLGLRDFRFVNDAMVFKTIWKLTSRDYENDVWVQIIRAKYLARKSFWLARVGGPCTRLWRAMLALRPKINTLISWQIGRGNKCCAFGEPWHDFWLKIQPSNSAQRALTISDLVQQGGTTWDSQCLIDSFGFETALFILIKFPIPPLNSLHSDRLVLTASRTGKFSFKTAYHILAGSSTCPLIGCTNLLKLIWYSPGILPRIRLFLWKLLWDALPVQGTFLNRLGSPTPPCVLCRHGPEDALHALFLCDHARAFWFASPLTLHFNNETNNVCALLSGLSTALSGRSFVCFANLMWAFWKQRCSFVYDSKKFQIQTALQLAAYYNNLSTASSCMSIPRKLRSQNHTSDTLEITDNTALTCFVDGSHDQLKRGGWAYLFSNRGTLVSYGVDSGTVASPFLAELKAMETGVRAVIHLGFDECLFLTDCLHLQQILVGKAPPDSVHWTEFQHTINLLQLFRAQVGFKCQHISRDGNTEAHILANYARCNAIKVQDFTYPLFNFLGCC</sequence>
<dbReference type="InterPro" id="IPR036397">
    <property type="entry name" value="RNaseH_sf"/>
</dbReference>
<dbReference type="SUPFAM" id="SSF53098">
    <property type="entry name" value="Ribonuclease H-like"/>
    <property type="match status" value="1"/>
</dbReference>
<name>A0AAV8DTF1_9POAL</name>
<protein>
    <submittedName>
        <fullName evidence="2">RNA-directed DNA polymerase (Reverse transcriptase)-related family protein</fullName>
    </submittedName>
</protein>
<keyword evidence="2" id="KW-0695">RNA-directed DNA polymerase</keyword>
<reference evidence="2" key="1">
    <citation type="submission" date="2022-08" db="EMBL/GenBank/DDBJ databases">
        <authorList>
            <person name="Marques A."/>
        </authorList>
    </citation>
    <scope>NUCLEOTIDE SEQUENCE</scope>
    <source>
        <strain evidence="2">RhyPub2mFocal</strain>
        <tissue evidence="2">Leaves</tissue>
    </source>
</reference>
<dbReference type="PROSITE" id="PS50878">
    <property type="entry name" value="RT_POL"/>
    <property type="match status" value="1"/>
</dbReference>
<dbReference type="InterPro" id="IPR043502">
    <property type="entry name" value="DNA/RNA_pol_sf"/>
</dbReference>
<evidence type="ECO:0000313" key="3">
    <source>
        <dbReference type="Proteomes" id="UP001140206"/>
    </source>
</evidence>
<dbReference type="InterPro" id="IPR012337">
    <property type="entry name" value="RNaseH-like_sf"/>
</dbReference>
<proteinExistence type="predicted"/>
<dbReference type="Pfam" id="PF13966">
    <property type="entry name" value="zf-RVT"/>
    <property type="match status" value="1"/>
</dbReference>
<dbReference type="InterPro" id="IPR044730">
    <property type="entry name" value="RNase_H-like_dom_plant"/>
</dbReference>
<dbReference type="CDD" id="cd06222">
    <property type="entry name" value="RNase_H_like"/>
    <property type="match status" value="1"/>
</dbReference>
<dbReference type="AlphaFoldDB" id="A0AAV8DTF1"/>
<dbReference type="GO" id="GO:0003964">
    <property type="term" value="F:RNA-directed DNA polymerase activity"/>
    <property type="evidence" value="ECO:0007669"/>
    <property type="project" value="UniProtKB-KW"/>
</dbReference>
<dbReference type="Pfam" id="PF13456">
    <property type="entry name" value="RVT_3"/>
    <property type="match status" value="1"/>
</dbReference>
<gene>
    <name evidence="2" type="ORF">LUZ62_053774</name>
</gene>
<dbReference type="Proteomes" id="UP001140206">
    <property type="component" value="Chromosome 3"/>
</dbReference>
<keyword evidence="2" id="KW-0808">Transferase</keyword>
<dbReference type="Pfam" id="PF00078">
    <property type="entry name" value="RVT_1"/>
    <property type="match status" value="1"/>
</dbReference>
<dbReference type="PANTHER" id="PTHR33116:SF86">
    <property type="entry name" value="REVERSE TRANSCRIPTASE DOMAIN-CONTAINING PROTEIN"/>
    <property type="match status" value="1"/>
</dbReference>
<keyword evidence="3" id="KW-1185">Reference proteome</keyword>
<dbReference type="InterPro" id="IPR026960">
    <property type="entry name" value="RVT-Znf"/>
</dbReference>
<dbReference type="EMBL" id="JAMFTS010000003">
    <property type="protein sequence ID" value="KAJ4769517.1"/>
    <property type="molecule type" value="Genomic_DNA"/>
</dbReference>